<dbReference type="PIRSF" id="PIRSF018266">
    <property type="entry name" value="FecR"/>
    <property type="match status" value="1"/>
</dbReference>
<keyword evidence="1" id="KW-1133">Transmembrane helix</keyword>
<name>I5BZW6_9BACT</name>
<evidence type="ECO:0000259" key="2">
    <source>
        <dbReference type="Pfam" id="PF04773"/>
    </source>
</evidence>
<dbReference type="STRING" id="1189621.A3SI_14124"/>
<feature type="domain" description="Protein FecR C-terminal" evidence="3">
    <location>
        <begin position="277"/>
        <end position="346"/>
    </location>
</feature>
<protein>
    <submittedName>
        <fullName evidence="4">Anti-sigma factor</fullName>
    </submittedName>
</protein>
<evidence type="ECO:0000259" key="3">
    <source>
        <dbReference type="Pfam" id="PF16344"/>
    </source>
</evidence>
<dbReference type="Pfam" id="PF16344">
    <property type="entry name" value="FecR_C"/>
    <property type="match status" value="1"/>
</dbReference>
<dbReference type="Proteomes" id="UP000005551">
    <property type="component" value="Unassembled WGS sequence"/>
</dbReference>
<evidence type="ECO:0000313" key="4">
    <source>
        <dbReference type="EMBL" id="EIM75118.1"/>
    </source>
</evidence>
<sequence>MGQHWKDIWRGFFSSEPRIAEGRREQLWEEIARSVRRERQREYRRLFLKWAAVFVALLAAVAVLYVHLVEDLEEERFWATLQEEVGDQEFIALDLGQEEQLTFEEREKYFDFSGDAAEGSAEEAKPLGKAQNHVLTVPYGRRATVKLADGSKVWLNAGSRLVYPSHFEEGQRKVYLSGEAFFEVVADASRPFRVEMEDTAVDVLGTAFNVRAYPDEQRNTTVLVHGSVRLAAKARRGEVESLTLNPSQLAVHQKGETELRVKSVDTAPYLSWKDGYMMYRKTNFTRLSKDLKRYYNVEIQFSEPNLALETISGRLDLRQDIEEVLHFVTAASDLNYKRIGTRKVLIYRA</sequence>
<keyword evidence="1" id="KW-0472">Membrane</keyword>
<accession>I5BZW6</accession>
<dbReference type="GO" id="GO:0016989">
    <property type="term" value="F:sigma factor antagonist activity"/>
    <property type="evidence" value="ECO:0007669"/>
    <property type="project" value="TreeGrafter"/>
</dbReference>
<keyword evidence="5" id="KW-1185">Reference proteome</keyword>
<feature type="domain" description="FecR protein" evidence="2">
    <location>
        <begin position="137"/>
        <end position="229"/>
    </location>
</feature>
<feature type="transmembrane region" description="Helical" evidence="1">
    <location>
        <begin position="46"/>
        <end position="68"/>
    </location>
</feature>
<dbReference type="EMBL" id="AJYA01000033">
    <property type="protein sequence ID" value="EIM75118.1"/>
    <property type="molecule type" value="Genomic_DNA"/>
</dbReference>
<dbReference type="Gene3D" id="3.55.50.30">
    <property type="match status" value="1"/>
</dbReference>
<evidence type="ECO:0000256" key="1">
    <source>
        <dbReference type="SAM" id="Phobius"/>
    </source>
</evidence>
<proteinExistence type="predicted"/>
<dbReference type="PANTHER" id="PTHR30273">
    <property type="entry name" value="PERIPLASMIC SIGNAL SENSOR AND SIGMA FACTOR ACTIVATOR FECR-RELATED"/>
    <property type="match status" value="1"/>
</dbReference>
<dbReference type="FunFam" id="2.60.120.1440:FF:000001">
    <property type="entry name" value="Putative anti-sigma factor"/>
    <property type="match status" value="1"/>
</dbReference>
<dbReference type="RefSeq" id="WP_009056044.1">
    <property type="nucleotide sequence ID" value="NZ_AJYA01000033.1"/>
</dbReference>
<organism evidence="4 5">
    <name type="scientific">Nitritalea halalkaliphila LW7</name>
    <dbReference type="NCBI Taxonomy" id="1189621"/>
    <lineage>
        <taxon>Bacteria</taxon>
        <taxon>Pseudomonadati</taxon>
        <taxon>Bacteroidota</taxon>
        <taxon>Cytophagia</taxon>
        <taxon>Cytophagales</taxon>
        <taxon>Cyclobacteriaceae</taxon>
        <taxon>Nitritalea</taxon>
    </lineage>
</organism>
<dbReference type="InterPro" id="IPR012373">
    <property type="entry name" value="Ferrdict_sens_TM"/>
</dbReference>
<evidence type="ECO:0000313" key="5">
    <source>
        <dbReference type="Proteomes" id="UP000005551"/>
    </source>
</evidence>
<dbReference type="Pfam" id="PF04773">
    <property type="entry name" value="FecR"/>
    <property type="match status" value="1"/>
</dbReference>
<comment type="caution">
    <text evidence="4">The sequence shown here is derived from an EMBL/GenBank/DDBJ whole genome shotgun (WGS) entry which is preliminary data.</text>
</comment>
<dbReference type="InterPro" id="IPR006860">
    <property type="entry name" value="FecR"/>
</dbReference>
<gene>
    <name evidence="4" type="ORF">A3SI_14124</name>
</gene>
<dbReference type="Gene3D" id="2.60.120.1440">
    <property type="match status" value="1"/>
</dbReference>
<dbReference type="AlphaFoldDB" id="I5BZW6"/>
<keyword evidence="1" id="KW-0812">Transmembrane</keyword>
<dbReference type="InterPro" id="IPR032508">
    <property type="entry name" value="FecR_C"/>
</dbReference>
<dbReference type="PATRIC" id="fig|1189621.3.peg.2939"/>
<dbReference type="PANTHER" id="PTHR30273:SF2">
    <property type="entry name" value="PROTEIN FECR"/>
    <property type="match status" value="1"/>
</dbReference>
<reference evidence="4 5" key="1">
    <citation type="submission" date="2012-05" db="EMBL/GenBank/DDBJ databases">
        <title>Genome sequence of Nitritalea halalkaliphila LW7.</title>
        <authorList>
            <person name="Jangir P.K."/>
            <person name="Singh A."/>
            <person name="Shivaji S."/>
            <person name="Sharma R."/>
        </authorList>
    </citation>
    <scope>NUCLEOTIDE SEQUENCE [LARGE SCALE GENOMIC DNA]</scope>
    <source>
        <strain evidence="4 5">LW7</strain>
    </source>
</reference>
<dbReference type="OrthoDB" id="1099916at2"/>